<dbReference type="InterPro" id="IPR036686">
    <property type="entry name" value="Class_II_Hydrophobin_sf"/>
</dbReference>
<organism evidence="5 6">
    <name type="scientific">Parachaetomium inaequale</name>
    <dbReference type="NCBI Taxonomy" id="2588326"/>
    <lineage>
        <taxon>Eukaryota</taxon>
        <taxon>Fungi</taxon>
        <taxon>Dikarya</taxon>
        <taxon>Ascomycota</taxon>
        <taxon>Pezizomycotina</taxon>
        <taxon>Sordariomycetes</taxon>
        <taxon>Sordariomycetidae</taxon>
        <taxon>Sordariales</taxon>
        <taxon>Chaetomiaceae</taxon>
        <taxon>Parachaetomium</taxon>
    </lineage>
</organism>
<gene>
    <name evidence="5" type="ORF">C8A01DRAFT_34623</name>
</gene>
<reference evidence="6" key="1">
    <citation type="journal article" date="2023" name="Mol. Phylogenet. Evol.">
        <title>Genome-scale phylogeny and comparative genomics of the fungal order Sordariales.</title>
        <authorList>
            <person name="Hensen N."/>
            <person name="Bonometti L."/>
            <person name="Westerberg I."/>
            <person name="Brannstrom I.O."/>
            <person name="Guillou S."/>
            <person name="Cros-Aarteil S."/>
            <person name="Calhoun S."/>
            <person name="Haridas S."/>
            <person name="Kuo A."/>
            <person name="Mondo S."/>
            <person name="Pangilinan J."/>
            <person name="Riley R."/>
            <person name="LaButti K."/>
            <person name="Andreopoulos B."/>
            <person name="Lipzen A."/>
            <person name="Chen C."/>
            <person name="Yan M."/>
            <person name="Daum C."/>
            <person name="Ng V."/>
            <person name="Clum A."/>
            <person name="Steindorff A."/>
            <person name="Ohm R.A."/>
            <person name="Martin F."/>
            <person name="Silar P."/>
            <person name="Natvig D.O."/>
            <person name="Lalanne C."/>
            <person name="Gautier V."/>
            <person name="Ament-Velasquez S.L."/>
            <person name="Kruys A."/>
            <person name="Hutchinson M.I."/>
            <person name="Powell A.J."/>
            <person name="Barry K."/>
            <person name="Miller A.N."/>
            <person name="Grigoriev I.V."/>
            <person name="Debuchy R."/>
            <person name="Gladieux P."/>
            <person name="Hiltunen Thoren M."/>
            <person name="Johannesson H."/>
        </authorList>
    </citation>
    <scope>NUCLEOTIDE SEQUENCE [LARGE SCALE GENOMIC DNA]</scope>
    <source>
        <strain evidence="6">CBS 284.82</strain>
    </source>
</reference>
<protein>
    <submittedName>
        <fullName evidence="5">Hydrophobin protein</fullName>
    </submittedName>
</protein>
<comment type="subcellular location">
    <subcellularLocation>
        <location evidence="1">Cell envelope</location>
    </subcellularLocation>
</comment>
<dbReference type="CDD" id="cd23508">
    <property type="entry name" value="hydrophobin_II"/>
    <property type="match status" value="1"/>
</dbReference>
<evidence type="ECO:0000256" key="3">
    <source>
        <dbReference type="ARBA" id="ARBA00023157"/>
    </source>
</evidence>
<dbReference type="SUPFAM" id="SSF101751">
    <property type="entry name" value="Hydrophobin II, HfbII"/>
    <property type="match status" value="1"/>
</dbReference>
<keyword evidence="6" id="KW-1185">Reference proteome</keyword>
<keyword evidence="4" id="KW-0732">Signal</keyword>
<evidence type="ECO:0000256" key="4">
    <source>
        <dbReference type="SAM" id="SignalP"/>
    </source>
</evidence>
<comment type="caution">
    <text evidence="5">The sequence shown here is derived from an EMBL/GenBank/DDBJ whole genome shotgun (WGS) entry which is preliminary data.</text>
</comment>
<evidence type="ECO:0000313" key="6">
    <source>
        <dbReference type="Proteomes" id="UP001303115"/>
    </source>
</evidence>
<feature type="signal peptide" evidence="4">
    <location>
        <begin position="1"/>
        <end position="21"/>
    </location>
</feature>
<accession>A0AAN6PMP9</accession>
<evidence type="ECO:0000256" key="2">
    <source>
        <dbReference type="ARBA" id="ARBA00009576"/>
    </source>
</evidence>
<evidence type="ECO:0000313" key="5">
    <source>
        <dbReference type="EMBL" id="KAK4041320.1"/>
    </source>
</evidence>
<dbReference type="PANTHER" id="PTHR42341:SF1">
    <property type="entry name" value="HYDROPHOBIN"/>
    <property type="match status" value="1"/>
</dbReference>
<evidence type="ECO:0000256" key="1">
    <source>
        <dbReference type="ARBA" id="ARBA00004196"/>
    </source>
</evidence>
<feature type="chain" id="PRO_5043051126" evidence="4">
    <location>
        <begin position="22"/>
        <end position="104"/>
    </location>
</feature>
<dbReference type="Gene3D" id="3.20.120.10">
    <property type="entry name" value="Hydrophobin"/>
    <property type="match status" value="1"/>
</dbReference>
<proteinExistence type="inferred from homology"/>
<sequence length="104" mass="11058">MKIKIKYTAALTAICFTLAAALPAKVEQRQDYEPCPSGLYSIPQCCNADVLLGLDLDCHAPSDIPTDAANFSEVCSAIGQRARCCVLPILEQGILCQTPAGVDD</sequence>
<dbReference type="Pfam" id="PF06766">
    <property type="entry name" value="Hydrophobin_2"/>
    <property type="match status" value="1"/>
</dbReference>
<dbReference type="PANTHER" id="PTHR42341">
    <property type="entry name" value="HYDROPHOBIN"/>
    <property type="match status" value="1"/>
</dbReference>
<dbReference type="GO" id="GO:0005576">
    <property type="term" value="C:extracellular region"/>
    <property type="evidence" value="ECO:0007669"/>
    <property type="project" value="InterPro"/>
</dbReference>
<dbReference type="AlphaFoldDB" id="A0AAN6PMP9"/>
<dbReference type="EMBL" id="MU854359">
    <property type="protein sequence ID" value="KAK4041320.1"/>
    <property type="molecule type" value="Genomic_DNA"/>
</dbReference>
<name>A0AAN6PMP9_9PEZI</name>
<comment type="similarity">
    <text evidence="2">Belongs to the cerato-ulmin hydrophobin family.</text>
</comment>
<dbReference type="InterPro" id="IPR010636">
    <property type="entry name" value="Class_II_hydrophobin"/>
</dbReference>
<keyword evidence="3" id="KW-1015">Disulfide bond</keyword>
<dbReference type="Proteomes" id="UP001303115">
    <property type="component" value="Unassembled WGS sequence"/>
</dbReference>